<dbReference type="InterPro" id="IPR036411">
    <property type="entry name" value="TorD-like_sf"/>
</dbReference>
<organism evidence="2">
    <name type="scientific">Rhodopseudomonas palustris (strain BisB18)</name>
    <dbReference type="NCBI Taxonomy" id="316056"/>
    <lineage>
        <taxon>Bacteria</taxon>
        <taxon>Pseudomonadati</taxon>
        <taxon>Pseudomonadota</taxon>
        <taxon>Alphaproteobacteria</taxon>
        <taxon>Hyphomicrobiales</taxon>
        <taxon>Nitrobacteraceae</taxon>
        <taxon>Rhodopseudomonas</taxon>
    </lineage>
</organism>
<evidence type="ECO:0000256" key="1">
    <source>
        <dbReference type="ARBA" id="ARBA00023186"/>
    </source>
</evidence>
<dbReference type="KEGG" id="rpc:RPC_1750"/>
<keyword evidence="1" id="KW-0143">Chaperone</keyword>
<dbReference type="OrthoDB" id="7926125at2"/>
<dbReference type="InterPro" id="IPR020945">
    <property type="entry name" value="DMSO/NO3_reduct_chaperone"/>
</dbReference>
<sequence length="208" mass="21946">MSDVSHADRIAGHAQCLLWLAAVFAAPPSRDSVASYRRGEAAVWLGELARQHDLAEGVAQIRDVLAAELDDEALTARLGIAFGRLFSGIGGPDAIAPYESAFRCGGRPFQAPTAEMDALLAAHDVSVATGLAEPADHVSVELSLLSQLIATDDPGRFALQQRLCGWIPDFCAACHVRDHRGFWGGAAMLLTALLTRDTSAPTTGRSAA</sequence>
<dbReference type="eggNOG" id="COG3381">
    <property type="taxonomic scope" value="Bacteria"/>
</dbReference>
<accession>Q217X7</accession>
<proteinExistence type="predicted"/>
<dbReference type="HOGENOM" id="CLU_077650_4_1_5"/>
<reference evidence="2" key="1">
    <citation type="submission" date="2006-03" db="EMBL/GenBank/DDBJ databases">
        <title>Complete sequence of Rhodopseudomonas palustris BisB18.</title>
        <authorList>
            <consortium name="US DOE Joint Genome Institute"/>
            <person name="Copeland A."/>
            <person name="Lucas S."/>
            <person name="Lapidus A."/>
            <person name="Barry K."/>
            <person name="Detter J.C."/>
            <person name="Glavina del Rio T."/>
            <person name="Hammon N."/>
            <person name="Israni S."/>
            <person name="Dalin E."/>
            <person name="Tice H."/>
            <person name="Pitluck S."/>
            <person name="Chain P."/>
            <person name="Malfatti S."/>
            <person name="Shin M."/>
            <person name="Vergez L."/>
            <person name="Schmutz J."/>
            <person name="Larimer F."/>
            <person name="Land M."/>
            <person name="Hauser L."/>
            <person name="Pelletier D.A."/>
            <person name="Kyrpides N."/>
            <person name="Anderson I."/>
            <person name="Oda Y."/>
            <person name="Harwood C.S."/>
            <person name="Richardson P."/>
        </authorList>
    </citation>
    <scope>NUCLEOTIDE SEQUENCE [LARGE SCALE GENOMIC DNA]</scope>
    <source>
        <strain evidence="2">BisB18</strain>
    </source>
</reference>
<dbReference type="SUPFAM" id="SSF89155">
    <property type="entry name" value="TorD-like"/>
    <property type="match status" value="1"/>
</dbReference>
<dbReference type="AlphaFoldDB" id="Q217X7"/>
<protein>
    <submittedName>
        <fullName evidence="2">Cytoplasmic chaperone TorD</fullName>
    </submittedName>
</protein>
<evidence type="ECO:0000313" key="2">
    <source>
        <dbReference type="EMBL" id="ABD87309.1"/>
    </source>
</evidence>
<dbReference type="InterPro" id="IPR050289">
    <property type="entry name" value="TorD/DmsD_chaperones"/>
</dbReference>
<dbReference type="EMBL" id="CP000301">
    <property type="protein sequence ID" value="ABD87309.1"/>
    <property type="molecule type" value="Genomic_DNA"/>
</dbReference>
<dbReference type="PANTHER" id="PTHR34227">
    <property type="entry name" value="CHAPERONE PROTEIN YCDY"/>
    <property type="match status" value="1"/>
</dbReference>
<name>Q217X7_RHOPB</name>
<dbReference type="Gene3D" id="1.10.3480.10">
    <property type="entry name" value="TorD-like"/>
    <property type="match status" value="1"/>
</dbReference>
<dbReference type="STRING" id="316056.RPC_1750"/>
<dbReference type="Pfam" id="PF02613">
    <property type="entry name" value="Nitrate_red_del"/>
    <property type="match status" value="1"/>
</dbReference>
<dbReference type="PANTHER" id="PTHR34227:SF1">
    <property type="entry name" value="DIMETHYL SULFOXIDE REDUCTASE CHAPERONE-RELATED"/>
    <property type="match status" value="1"/>
</dbReference>
<gene>
    <name evidence="2" type="ordered locus">RPC_1750</name>
</gene>